<name>A0AAP2E4U2_9BACT</name>
<evidence type="ECO:0000313" key="2">
    <source>
        <dbReference type="Proteomes" id="UP001319080"/>
    </source>
</evidence>
<dbReference type="GO" id="GO:0006260">
    <property type="term" value="P:DNA replication"/>
    <property type="evidence" value="ECO:0007669"/>
    <property type="project" value="InterPro"/>
</dbReference>
<dbReference type="EMBL" id="JAHESE010000059">
    <property type="protein sequence ID" value="MBT1712308.1"/>
    <property type="molecule type" value="Genomic_DNA"/>
</dbReference>
<dbReference type="Pfam" id="PF13155">
    <property type="entry name" value="Toprim_2"/>
    <property type="match status" value="1"/>
</dbReference>
<dbReference type="GO" id="GO:0008270">
    <property type="term" value="F:zinc ion binding"/>
    <property type="evidence" value="ECO:0007669"/>
    <property type="project" value="InterPro"/>
</dbReference>
<protein>
    <submittedName>
        <fullName evidence="1">Toprim domain-containing protein</fullName>
    </submittedName>
</protein>
<sequence>MQSNKLTFKKAKQIPIIDYLAGLGIAPAKVHGHDTWYFSPFRSERTPSFKVNTKLNLWYDHGTGEGGSILDLGAKLHKCTLTGFLHRLSANNIPDFSFHCPVKPEAHMINRLEVLSAADISNSDLVAYLQKRGIEPGTGRKYCREVDFRIGERSYKALGFQNRSGGYELRNAWFKGSSSPKDISFLTSGHAKIAVVEGFMDFLSLLQVDSNQVKALRSDSDFLVLNSLALIDRALPLLTGRDEVNLFLDNDAAAANAKLVLKDAGVQAYDRSGLYRQHKDLNEYLVKSAEQASMVSHPITRSRGPKR</sequence>
<dbReference type="InterPro" id="IPR036977">
    <property type="entry name" value="DNA_primase_Znf_CHC2"/>
</dbReference>
<reference evidence="1 2" key="1">
    <citation type="submission" date="2021-05" db="EMBL/GenBank/DDBJ databases">
        <title>A Polyphasic approach of four new species of the genus Ohtaekwangia: Ohtaekwangia histidinii sp. nov., Ohtaekwangia cretensis sp. nov., Ohtaekwangia indiensis sp. nov., Ohtaekwangia reichenbachii sp. nov. from diverse environment.</title>
        <authorList>
            <person name="Octaviana S."/>
        </authorList>
    </citation>
    <scope>NUCLEOTIDE SEQUENCE [LARGE SCALE GENOMIC DNA]</scope>
    <source>
        <strain evidence="1 2">PWU5</strain>
    </source>
</reference>
<dbReference type="GO" id="GO:0003677">
    <property type="term" value="F:DNA binding"/>
    <property type="evidence" value="ECO:0007669"/>
    <property type="project" value="InterPro"/>
</dbReference>
<comment type="caution">
    <text evidence="1">The sequence shown here is derived from an EMBL/GenBank/DDBJ whole genome shotgun (WGS) entry which is preliminary data.</text>
</comment>
<keyword evidence="2" id="KW-1185">Reference proteome</keyword>
<dbReference type="Gene3D" id="3.40.1360.10">
    <property type="match status" value="1"/>
</dbReference>
<organism evidence="1 2">
    <name type="scientific">Dawidia cretensis</name>
    <dbReference type="NCBI Taxonomy" id="2782350"/>
    <lineage>
        <taxon>Bacteria</taxon>
        <taxon>Pseudomonadati</taxon>
        <taxon>Bacteroidota</taxon>
        <taxon>Cytophagia</taxon>
        <taxon>Cytophagales</taxon>
        <taxon>Chryseotaleaceae</taxon>
        <taxon>Dawidia</taxon>
    </lineage>
</organism>
<accession>A0AAP2E4U2</accession>
<dbReference type="Proteomes" id="UP001319080">
    <property type="component" value="Unassembled WGS sequence"/>
</dbReference>
<proteinExistence type="predicted"/>
<evidence type="ECO:0000313" key="1">
    <source>
        <dbReference type="EMBL" id="MBT1712308.1"/>
    </source>
</evidence>
<dbReference type="AlphaFoldDB" id="A0AAP2E4U2"/>
<dbReference type="RefSeq" id="WP_254087873.1">
    <property type="nucleotide sequence ID" value="NZ_JAHESE010000059.1"/>
</dbReference>
<dbReference type="Gene3D" id="3.90.580.10">
    <property type="entry name" value="Zinc finger, CHC2-type domain"/>
    <property type="match status" value="1"/>
</dbReference>
<dbReference type="SUPFAM" id="SSF57783">
    <property type="entry name" value="Zinc beta-ribbon"/>
    <property type="match status" value="1"/>
</dbReference>
<gene>
    <name evidence="1" type="ORF">KK062_28960</name>
</gene>